<protein>
    <submittedName>
        <fullName evidence="1">Uncharacterized protein</fullName>
    </submittedName>
</protein>
<evidence type="ECO:0000313" key="2">
    <source>
        <dbReference type="Proteomes" id="UP000233837"/>
    </source>
</evidence>
<sequence>MTTCSGDDDRLVWWPIAGGSRGGWRLVATAGNANELSSEVNSLKKTLAKKIDNLESASLRSPCGKPSIRLEDSNECLPMKNNLDTPSGQNPIQSENAAITLHEIDNENRLVSFLLTPKLRPSEAEVLLCQQQMSDFYPTSDLHSSPSFYSTPDFYRLSDIVGRLREDGFLSIVGLLPDAIF</sequence>
<dbReference type="EMBL" id="KZ502064">
    <property type="protein sequence ID" value="PKU84062.1"/>
    <property type="molecule type" value="Genomic_DNA"/>
</dbReference>
<gene>
    <name evidence="1" type="ORF">MA16_Dca010348</name>
</gene>
<proteinExistence type="predicted"/>
<keyword evidence="2" id="KW-1185">Reference proteome</keyword>
<dbReference type="Proteomes" id="UP000233837">
    <property type="component" value="Unassembled WGS sequence"/>
</dbReference>
<name>A0A2I0X837_9ASPA</name>
<reference evidence="1 2" key="1">
    <citation type="journal article" date="2016" name="Sci. Rep.">
        <title>The Dendrobium catenatum Lindl. genome sequence provides insights into polysaccharide synthase, floral development and adaptive evolution.</title>
        <authorList>
            <person name="Zhang G.Q."/>
            <person name="Xu Q."/>
            <person name="Bian C."/>
            <person name="Tsai W.C."/>
            <person name="Yeh C.M."/>
            <person name="Liu K.W."/>
            <person name="Yoshida K."/>
            <person name="Zhang L.S."/>
            <person name="Chang S.B."/>
            <person name="Chen F."/>
            <person name="Shi Y."/>
            <person name="Su Y.Y."/>
            <person name="Zhang Y.Q."/>
            <person name="Chen L.J."/>
            <person name="Yin Y."/>
            <person name="Lin M."/>
            <person name="Huang H."/>
            <person name="Deng H."/>
            <person name="Wang Z.W."/>
            <person name="Zhu S.L."/>
            <person name="Zhao X."/>
            <person name="Deng C."/>
            <person name="Niu S.C."/>
            <person name="Huang J."/>
            <person name="Wang M."/>
            <person name="Liu G.H."/>
            <person name="Yang H.J."/>
            <person name="Xiao X.J."/>
            <person name="Hsiao Y.Y."/>
            <person name="Wu W.L."/>
            <person name="Chen Y.Y."/>
            <person name="Mitsuda N."/>
            <person name="Ohme-Takagi M."/>
            <person name="Luo Y.B."/>
            <person name="Van de Peer Y."/>
            <person name="Liu Z.J."/>
        </authorList>
    </citation>
    <scope>NUCLEOTIDE SEQUENCE [LARGE SCALE GENOMIC DNA]</scope>
    <source>
        <tissue evidence="1">The whole plant</tissue>
    </source>
</reference>
<dbReference type="AlphaFoldDB" id="A0A2I0X837"/>
<reference evidence="1 2" key="2">
    <citation type="journal article" date="2017" name="Nature">
        <title>The Apostasia genome and the evolution of orchids.</title>
        <authorList>
            <person name="Zhang G.Q."/>
            <person name="Liu K.W."/>
            <person name="Li Z."/>
            <person name="Lohaus R."/>
            <person name="Hsiao Y.Y."/>
            <person name="Niu S.C."/>
            <person name="Wang J.Y."/>
            <person name="Lin Y.C."/>
            <person name="Xu Q."/>
            <person name="Chen L.J."/>
            <person name="Yoshida K."/>
            <person name="Fujiwara S."/>
            <person name="Wang Z.W."/>
            <person name="Zhang Y.Q."/>
            <person name="Mitsuda N."/>
            <person name="Wang M."/>
            <person name="Liu G.H."/>
            <person name="Pecoraro L."/>
            <person name="Huang H.X."/>
            <person name="Xiao X.J."/>
            <person name="Lin M."/>
            <person name="Wu X.Y."/>
            <person name="Wu W.L."/>
            <person name="Chen Y.Y."/>
            <person name="Chang S.B."/>
            <person name="Sakamoto S."/>
            <person name="Ohme-Takagi M."/>
            <person name="Yagi M."/>
            <person name="Zeng S.J."/>
            <person name="Shen C.Y."/>
            <person name="Yeh C.M."/>
            <person name="Luo Y.B."/>
            <person name="Tsai W.C."/>
            <person name="Van de Peer Y."/>
            <person name="Liu Z.J."/>
        </authorList>
    </citation>
    <scope>NUCLEOTIDE SEQUENCE [LARGE SCALE GENOMIC DNA]</scope>
    <source>
        <tissue evidence="1">The whole plant</tissue>
    </source>
</reference>
<accession>A0A2I0X837</accession>
<evidence type="ECO:0000313" key="1">
    <source>
        <dbReference type="EMBL" id="PKU84062.1"/>
    </source>
</evidence>
<organism evidence="1 2">
    <name type="scientific">Dendrobium catenatum</name>
    <dbReference type="NCBI Taxonomy" id="906689"/>
    <lineage>
        <taxon>Eukaryota</taxon>
        <taxon>Viridiplantae</taxon>
        <taxon>Streptophyta</taxon>
        <taxon>Embryophyta</taxon>
        <taxon>Tracheophyta</taxon>
        <taxon>Spermatophyta</taxon>
        <taxon>Magnoliopsida</taxon>
        <taxon>Liliopsida</taxon>
        <taxon>Asparagales</taxon>
        <taxon>Orchidaceae</taxon>
        <taxon>Epidendroideae</taxon>
        <taxon>Malaxideae</taxon>
        <taxon>Dendrobiinae</taxon>
        <taxon>Dendrobium</taxon>
    </lineage>
</organism>